<feature type="transmembrane region" description="Helical" evidence="1">
    <location>
        <begin position="102"/>
        <end position="118"/>
    </location>
</feature>
<keyword evidence="1" id="KW-1133">Transmembrane helix</keyword>
<sequence length="424" mass="47651">MGKIPHIKHLSKLFNLRSLQFAFLLVTGQAATIFVGIFLARTLSIHDYSIYVIVMMLSALSVSLSSGGINIGFTSSVGKAWPEKSQVSGLLSLAIKMRNKQAAVVFPLILLFAFFLLYRNEVNIFSCLLLLTLIAVNLYLDINTRLFERILSFRRMLTDIQKINFFSSILRLASILLCFTFGLLTSETAYIITILALLLKMNLTKQQNTDYYNNDSTYSKEQEAEFSSINKRQYPSTIFDCIKGQIAVGILAVSANSELVAAYGALSKVTQIYLPILILLQTFAIAHFAQIQQRIIANLSFWLVLSLLPGLFLVSISSYYPHLILNVLGPNYTGFSKELLLMSLSVTFTGFTNVFYTLVINRGWNKYVSIQIPLVAIWLCYCFVFLDFSILTNIIFMNALIPLGLLIATFVSLIDGIRSRKMVK</sequence>
<evidence type="ECO:0000313" key="2">
    <source>
        <dbReference type="EMBL" id="MFC4700836.1"/>
    </source>
</evidence>
<evidence type="ECO:0000313" key="3">
    <source>
        <dbReference type="Proteomes" id="UP001595897"/>
    </source>
</evidence>
<comment type="caution">
    <text evidence="2">The sequence shown here is derived from an EMBL/GenBank/DDBJ whole genome shotgun (WGS) entry which is preliminary data.</text>
</comment>
<feature type="transmembrane region" description="Helical" evidence="1">
    <location>
        <begin position="124"/>
        <end position="142"/>
    </location>
</feature>
<protein>
    <recommendedName>
        <fullName evidence="4">Polysaccharide biosynthesis protein</fullName>
    </recommendedName>
</protein>
<feature type="transmembrane region" description="Helical" evidence="1">
    <location>
        <begin position="394"/>
        <end position="414"/>
    </location>
</feature>
<evidence type="ECO:0000256" key="1">
    <source>
        <dbReference type="SAM" id="Phobius"/>
    </source>
</evidence>
<evidence type="ECO:0008006" key="4">
    <source>
        <dbReference type="Google" id="ProtNLM"/>
    </source>
</evidence>
<keyword evidence="1" id="KW-0472">Membrane</keyword>
<feature type="transmembrane region" description="Helical" evidence="1">
    <location>
        <begin position="367"/>
        <end position="388"/>
    </location>
</feature>
<feature type="transmembrane region" description="Helical" evidence="1">
    <location>
        <begin position="301"/>
        <end position="320"/>
    </location>
</feature>
<feature type="transmembrane region" description="Helical" evidence="1">
    <location>
        <begin position="340"/>
        <end position="360"/>
    </location>
</feature>
<proteinExistence type="predicted"/>
<keyword evidence="3" id="KW-1185">Reference proteome</keyword>
<dbReference type="Proteomes" id="UP001595897">
    <property type="component" value="Unassembled WGS sequence"/>
</dbReference>
<keyword evidence="1" id="KW-0812">Transmembrane</keyword>
<feature type="transmembrane region" description="Helical" evidence="1">
    <location>
        <begin position="48"/>
        <end position="73"/>
    </location>
</feature>
<dbReference type="RefSeq" id="WP_382408738.1">
    <property type="nucleotide sequence ID" value="NZ_JBHSGU010000005.1"/>
</dbReference>
<feature type="transmembrane region" description="Helical" evidence="1">
    <location>
        <begin position="21"/>
        <end position="42"/>
    </location>
</feature>
<organism evidence="2 3">
    <name type="scientific">Glaciecola siphonariae</name>
    <dbReference type="NCBI Taxonomy" id="521012"/>
    <lineage>
        <taxon>Bacteria</taxon>
        <taxon>Pseudomonadati</taxon>
        <taxon>Pseudomonadota</taxon>
        <taxon>Gammaproteobacteria</taxon>
        <taxon>Alteromonadales</taxon>
        <taxon>Alteromonadaceae</taxon>
        <taxon>Glaciecola</taxon>
    </lineage>
</organism>
<gene>
    <name evidence="2" type="ORF">ACFO4O_11750</name>
</gene>
<name>A0ABV9LWB8_9ALTE</name>
<feature type="transmembrane region" description="Helical" evidence="1">
    <location>
        <begin position="272"/>
        <end position="289"/>
    </location>
</feature>
<dbReference type="EMBL" id="JBHSGU010000005">
    <property type="protein sequence ID" value="MFC4700836.1"/>
    <property type="molecule type" value="Genomic_DNA"/>
</dbReference>
<reference evidence="3" key="1">
    <citation type="journal article" date="2019" name="Int. J. Syst. Evol. Microbiol.">
        <title>The Global Catalogue of Microorganisms (GCM) 10K type strain sequencing project: providing services to taxonomists for standard genome sequencing and annotation.</title>
        <authorList>
            <consortium name="The Broad Institute Genomics Platform"/>
            <consortium name="The Broad Institute Genome Sequencing Center for Infectious Disease"/>
            <person name="Wu L."/>
            <person name="Ma J."/>
        </authorList>
    </citation>
    <scope>NUCLEOTIDE SEQUENCE [LARGE SCALE GENOMIC DNA]</scope>
    <source>
        <strain evidence="3">KACC 12507</strain>
    </source>
</reference>
<accession>A0ABV9LWB8</accession>